<organism evidence="1 2">
    <name type="scientific">Cronobacter sakazakii</name>
    <name type="common">Enterobacter sakazakii</name>
    <dbReference type="NCBI Taxonomy" id="28141"/>
    <lineage>
        <taxon>Bacteria</taxon>
        <taxon>Pseudomonadati</taxon>
        <taxon>Pseudomonadota</taxon>
        <taxon>Gammaproteobacteria</taxon>
        <taxon>Enterobacterales</taxon>
        <taxon>Enterobacteriaceae</taxon>
        <taxon>Cronobacter</taxon>
    </lineage>
</organism>
<protein>
    <submittedName>
        <fullName evidence="1">Uncharacterized protein</fullName>
    </submittedName>
</protein>
<comment type="caution">
    <text evidence="1">The sequence shown here is derived from an EMBL/GenBank/DDBJ whole genome shotgun (WGS) entry which is preliminary data.</text>
</comment>
<accession>A0AAN5X2H3</accession>
<reference evidence="1 2" key="1">
    <citation type="submission" date="2019-09" db="EMBL/GenBank/DDBJ databases">
        <title>Prevalence, distribution, and phylogeny of type two toxin-antitoxin genes possessed by Cronobacter species where C. sakazakii homologs follow sequence type lineages.</title>
        <authorList>
            <person name="Finkelstein S."/>
            <person name="Negrete F."/>
            <person name="Jang H."/>
            <person name="Gopinath G.R."/>
            <person name="Tall B.D."/>
        </authorList>
    </citation>
    <scope>NUCLEOTIDE SEQUENCE [LARGE SCALE GENOMIC DNA]</scope>
    <source>
        <strain evidence="1 2">MOD1_Comp4</strain>
    </source>
</reference>
<name>A0AAN5X2H3_CROSK</name>
<dbReference type="RefSeq" id="WP_104678732.1">
    <property type="nucleotide sequence ID" value="NZ_JAVSDH010000009.1"/>
</dbReference>
<dbReference type="EMBL" id="WAGF01000025">
    <property type="protein sequence ID" value="KAB0875172.1"/>
    <property type="molecule type" value="Genomic_DNA"/>
</dbReference>
<dbReference type="Proteomes" id="UP000439917">
    <property type="component" value="Unassembled WGS sequence"/>
</dbReference>
<gene>
    <name evidence="1" type="ORF">FZI38_21535</name>
</gene>
<proteinExistence type="predicted"/>
<sequence>MNATQYKKELLYRKARGKIIYESYKIKIASLFKMEPDCLTFLDLETTDNILSKSNAFDTRKTKKKLDIKDLNPYILELKKILGPHYVFLDEDWIYCGAFTVPSLQELNEDFHFDNEILNDVLFISMDLRQSISLDYYEMNGVYYIDVITKFPIRNE</sequence>
<dbReference type="AlphaFoldDB" id="A0AAN5X2H3"/>
<evidence type="ECO:0000313" key="1">
    <source>
        <dbReference type="EMBL" id="KAB0875172.1"/>
    </source>
</evidence>
<evidence type="ECO:0000313" key="2">
    <source>
        <dbReference type="Proteomes" id="UP000439917"/>
    </source>
</evidence>